<sequence>MKHLLLSISVLVVLAAGPAAARESVNIRFGDHAGYSRAVFDWTSPVEYTVSEAQGEVSVRFERAADFDISQFRARAPRAIGAVKVSADGRTVRFEAPSGDILKAFRIGPKVVVDVALGAATARPARPARKTDYATQPLADALGRAREAAEMRTPSPKPAPASAPEPKKPAARAEAPAPAKAAAEPAPRPVSDPSQTVRVEHELRPGRTIFRFRWPVRTSAAALHRGEHVWLVFGDDMTPDFGGQPTTGLGPVDRIEPEHSSDGTLFRIDVAAGSPLDITVDGNDWVVDIGGGRGRAESAVIFDAQAESARGPRMFAAVADAARPVIVDDPLVGDRIALIPLREAALGVRPERRLVKFDLPETPQGVAVRFKSLDLDVAVDESGLSIAGPRTLHLAAEATTAAHLTEGPPKLNGDGAPTPSRRVLDLTTWKGEEDPVAIRQDLLQRISVAQPLARNGERRILARFMVANGLASEALGVMARIEDDDKRADIDPGYRALRGVARLLAGQYAEAAADLRHPQLKDAGDVALFRGLLAAKRREFQEARREFRYGLTALDELPADMQPMFRIALAETALHLHDPALAEEQVAKLLKQAGTEARREEARLLAARIKALTGETEDAADLFAELSESVQRSVRARARFAETDLLLDDERITRKDAIERLERLRFAWRGDVFEFDLMRRLGELYIDVGDYRLGMVTMRRTVEQFPDLPEAQKLAGGMNEVFASLFEGVHAESMSPVTAMGLYYDFRELTPEGDRGDRMIRRLADRLAAVELLDEAAKLLEHQVRHRLTGVEKSRVATRLAVLYLLDRKPNEAISALRASRNLSLTDDQVKERRMLEARGLTDLGHYERALALLNGLEGEDVNDVRTEILWRARKWQRAAVSLSTRLVELRTTNKELDTEARQDILRFAIASSLAGDRPALERIRDDFTIRMQDKPEWPAFQVVTSVDQRETAEFRNLAAEIAQVGRFEQFMTAYREKLRDTPLSAIN</sequence>
<dbReference type="EMBL" id="PHIG01000047">
    <property type="protein sequence ID" value="PJK28244.1"/>
    <property type="molecule type" value="Genomic_DNA"/>
</dbReference>
<keyword evidence="2" id="KW-0732">Signal</keyword>
<feature type="compositionally biased region" description="Low complexity" evidence="1">
    <location>
        <begin position="172"/>
        <end position="185"/>
    </location>
</feature>
<keyword evidence="4" id="KW-1185">Reference proteome</keyword>
<gene>
    <name evidence="3" type="ORF">CVT23_17890</name>
</gene>
<dbReference type="InterPro" id="IPR011990">
    <property type="entry name" value="TPR-like_helical_dom_sf"/>
</dbReference>
<accession>A0A2M9FXR9</accession>
<dbReference type="SUPFAM" id="SSF48452">
    <property type="entry name" value="TPR-like"/>
    <property type="match status" value="1"/>
</dbReference>
<evidence type="ECO:0000313" key="3">
    <source>
        <dbReference type="EMBL" id="PJK28244.1"/>
    </source>
</evidence>
<organism evidence="3 4">
    <name type="scientific">Minwuia thermotolerans</name>
    <dbReference type="NCBI Taxonomy" id="2056226"/>
    <lineage>
        <taxon>Bacteria</taxon>
        <taxon>Pseudomonadati</taxon>
        <taxon>Pseudomonadota</taxon>
        <taxon>Alphaproteobacteria</taxon>
        <taxon>Minwuiales</taxon>
        <taxon>Minwuiaceae</taxon>
        <taxon>Minwuia</taxon>
    </lineage>
</organism>
<evidence type="ECO:0000256" key="2">
    <source>
        <dbReference type="SAM" id="SignalP"/>
    </source>
</evidence>
<feature type="region of interest" description="Disordered" evidence="1">
    <location>
        <begin position="145"/>
        <end position="198"/>
    </location>
</feature>
<dbReference type="Proteomes" id="UP000229498">
    <property type="component" value="Unassembled WGS sequence"/>
</dbReference>
<comment type="caution">
    <text evidence="3">The sequence shown here is derived from an EMBL/GenBank/DDBJ whole genome shotgun (WGS) entry which is preliminary data.</text>
</comment>
<proteinExistence type="predicted"/>
<evidence type="ECO:0000256" key="1">
    <source>
        <dbReference type="SAM" id="MobiDB-lite"/>
    </source>
</evidence>
<dbReference type="AlphaFoldDB" id="A0A2M9FXR9"/>
<dbReference type="OrthoDB" id="7431909at2"/>
<reference evidence="3 4" key="1">
    <citation type="submission" date="2017-11" db="EMBL/GenBank/DDBJ databases">
        <title>Draft genome sequence of Rhizobiales bacterium SY3-13.</title>
        <authorList>
            <person name="Sun C."/>
        </authorList>
    </citation>
    <scope>NUCLEOTIDE SEQUENCE [LARGE SCALE GENOMIC DNA]</scope>
    <source>
        <strain evidence="3 4">SY3-13</strain>
    </source>
</reference>
<dbReference type="RefSeq" id="WP_109794692.1">
    <property type="nucleotide sequence ID" value="NZ_PHIG01000047.1"/>
</dbReference>
<name>A0A2M9FXR9_9PROT</name>
<protein>
    <recommendedName>
        <fullName evidence="5">Tetratricopeptide repeat protein</fullName>
    </recommendedName>
</protein>
<evidence type="ECO:0000313" key="4">
    <source>
        <dbReference type="Proteomes" id="UP000229498"/>
    </source>
</evidence>
<evidence type="ECO:0008006" key="5">
    <source>
        <dbReference type="Google" id="ProtNLM"/>
    </source>
</evidence>
<dbReference type="Gene3D" id="1.25.40.10">
    <property type="entry name" value="Tetratricopeptide repeat domain"/>
    <property type="match status" value="1"/>
</dbReference>
<feature type="signal peptide" evidence="2">
    <location>
        <begin position="1"/>
        <end position="21"/>
    </location>
</feature>
<feature type="chain" id="PRO_5014650670" description="Tetratricopeptide repeat protein" evidence="2">
    <location>
        <begin position="22"/>
        <end position="988"/>
    </location>
</feature>